<evidence type="ECO:0000256" key="13">
    <source>
        <dbReference type="ARBA" id="ARBA00023136"/>
    </source>
</evidence>
<dbReference type="FunFam" id="1.10.238.10:FF:000003">
    <property type="entry name" value="Calmodulin A"/>
    <property type="match status" value="1"/>
</dbReference>
<dbReference type="EMBL" id="JBGFUD010004523">
    <property type="protein sequence ID" value="MFH4979687.1"/>
    <property type="molecule type" value="Genomic_DNA"/>
</dbReference>
<protein>
    <recommendedName>
        <fullName evidence="17">EF-hand domain-containing protein</fullName>
    </recommendedName>
</protein>
<comment type="similarity">
    <text evidence="16">Belongs to the calcineurin regulatory subunit family. CHP subfamily.</text>
</comment>
<evidence type="ECO:0000256" key="12">
    <source>
        <dbReference type="ARBA" id="ARBA00022927"/>
    </source>
</evidence>
<accession>A0ABD6ET23</accession>
<dbReference type="InterPro" id="IPR002048">
    <property type="entry name" value="EF_hand_dom"/>
</dbReference>
<comment type="subcellular location">
    <subcellularLocation>
        <location evidence="2">Cell membrane</location>
    </subcellularLocation>
    <subcellularLocation>
        <location evidence="3">Cytoplasm</location>
    </subcellularLocation>
    <subcellularLocation>
        <location evidence="1">Nucleus</location>
    </subcellularLocation>
</comment>
<sequence>MGNGKSILTDEYQIRDLAHETGFTRNQVNKLSQRFKALDKEGRGYLIKEDLLCLPDLKVNPLGERIVEAFFSNTKSPEQMVFSEFLKVMACFRPVRRTKSNILNSRTEKLKFAFAMYDLNKNGYITREECRIVLDIMTGSILPPNQLDQITDRIILEADIEQDGQISFVEYCKAMEKIDVEHKMSIRFDN</sequence>
<evidence type="ECO:0000256" key="9">
    <source>
        <dbReference type="ARBA" id="ARBA00022723"/>
    </source>
</evidence>
<dbReference type="PROSITE" id="PS50222">
    <property type="entry name" value="EF_HAND_2"/>
    <property type="match status" value="2"/>
</dbReference>
<evidence type="ECO:0000256" key="7">
    <source>
        <dbReference type="ARBA" id="ARBA00022553"/>
    </source>
</evidence>
<dbReference type="CDD" id="cd00051">
    <property type="entry name" value="EFh"/>
    <property type="match status" value="1"/>
</dbReference>
<feature type="domain" description="EF-hand" evidence="17">
    <location>
        <begin position="105"/>
        <end position="140"/>
    </location>
</feature>
<evidence type="ECO:0000256" key="16">
    <source>
        <dbReference type="ARBA" id="ARBA00038164"/>
    </source>
</evidence>
<evidence type="ECO:0000256" key="3">
    <source>
        <dbReference type="ARBA" id="ARBA00004496"/>
    </source>
</evidence>
<evidence type="ECO:0000313" key="19">
    <source>
        <dbReference type="Proteomes" id="UP001608902"/>
    </source>
</evidence>
<organism evidence="18 19">
    <name type="scientific">Gnathostoma spinigerum</name>
    <dbReference type="NCBI Taxonomy" id="75299"/>
    <lineage>
        <taxon>Eukaryota</taxon>
        <taxon>Metazoa</taxon>
        <taxon>Ecdysozoa</taxon>
        <taxon>Nematoda</taxon>
        <taxon>Chromadorea</taxon>
        <taxon>Rhabditida</taxon>
        <taxon>Spirurina</taxon>
        <taxon>Gnathostomatomorpha</taxon>
        <taxon>Gnathostomatoidea</taxon>
        <taxon>Gnathostomatidae</taxon>
        <taxon>Gnathostoma</taxon>
    </lineage>
</organism>
<evidence type="ECO:0000256" key="1">
    <source>
        <dbReference type="ARBA" id="ARBA00004123"/>
    </source>
</evidence>
<dbReference type="GO" id="GO:0015031">
    <property type="term" value="P:protein transport"/>
    <property type="evidence" value="ECO:0007669"/>
    <property type="project" value="UniProtKB-KW"/>
</dbReference>
<dbReference type="Pfam" id="PF13499">
    <property type="entry name" value="EF-hand_7"/>
    <property type="match status" value="1"/>
</dbReference>
<feature type="domain" description="EF-hand" evidence="17">
    <location>
        <begin position="146"/>
        <end position="181"/>
    </location>
</feature>
<evidence type="ECO:0000256" key="5">
    <source>
        <dbReference type="ARBA" id="ARBA00022475"/>
    </source>
</evidence>
<dbReference type="InterPro" id="IPR011992">
    <property type="entry name" value="EF-hand-dom_pair"/>
</dbReference>
<keyword evidence="6" id="KW-0963">Cytoplasm</keyword>
<keyword evidence="12" id="KW-0653">Protein transport</keyword>
<evidence type="ECO:0000259" key="17">
    <source>
        <dbReference type="PROSITE" id="PS50222"/>
    </source>
</evidence>
<evidence type="ECO:0000256" key="4">
    <source>
        <dbReference type="ARBA" id="ARBA00022448"/>
    </source>
</evidence>
<keyword evidence="7" id="KW-0597">Phosphoprotein</keyword>
<reference evidence="18 19" key="1">
    <citation type="submission" date="2024-08" db="EMBL/GenBank/DDBJ databases">
        <title>Gnathostoma spinigerum genome.</title>
        <authorList>
            <person name="Gonzalez-Bertolin B."/>
            <person name="Monzon S."/>
            <person name="Zaballos A."/>
            <person name="Jimenez P."/>
            <person name="Dekumyoy P."/>
            <person name="Varona S."/>
            <person name="Cuesta I."/>
            <person name="Sumanam S."/>
            <person name="Adisakwattana P."/>
            <person name="Gasser R.B."/>
            <person name="Hernandez-Gonzalez A."/>
            <person name="Young N.D."/>
            <person name="Perteguer M.J."/>
        </authorList>
    </citation>
    <scope>NUCLEOTIDE SEQUENCE [LARGE SCALE GENOMIC DNA]</scope>
    <source>
        <strain evidence="18">AL3</strain>
        <tissue evidence="18">Liver</tissue>
    </source>
</reference>
<keyword evidence="9" id="KW-0479">Metal-binding</keyword>
<proteinExistence type="inferred from homology"/>
<evidence type="ECO:0000256" key="15">
    <source>
        <dbReference type="ARBA" id="ARBA00023288"/>
    </source>
</evidence>
<dbReference type="GO" id="GO:0046872">
    <property type="term" value="F:metal ion binding"/>
    <property type="evidence" value="ECO:0007669"/>
    <property type="project" value="UniProtKB-KW"/>
</dbReference>
<dbReference type="Proteomes" id="UP001608902">
    <property type="component" value="Unassembled WGS sequence"/>
</dbReference>
<keyword evidence="10" id="KW-0677">Repeat</keyword>
<dbReference type="PANTHER" id="PTHR46002">
    <property type="entry name" value="EG:114D9.1 PROTEIN-RELATED"/>
    <property type="match status" value="1"/>
</dbReference>
<keyword evidence="5" id="KW-1003">Cell membrane</keyword>
<evidence type="ECO:0000256" key="2">
    <source>
        <dbReference type="ARBA" id="ARBA00004236"/>
    </source>
</evidence>
<evidence type="ECO:0000256" key="8">
    <source>
        <dbReference type="ARBA" id="ARBA00022707"/>
    </source>
</evidence>
<evidence type="ECO:0000313" key="18">
    <source>
        <dbReference type="EMBL" id="MFH4979687.1"/>
    </source>
</evidence>
<dbReference type="SUPFAM" id="SSF47473">
    <property type="entry name" value="EF-hand"/>
    <property type="match status" value="1"/>
</dbReference>
<evidence type="ECO:0000256" key="10">
    <source>
        <dbReference type="ARBA" id="ARBA00022737"/>
    </source>
</evidence>
<comment type="caution">
    <text evidence="18">The sequence shown here is derived from an EMBL/GenBank/DDBJ whole genome shotgun (WGS) entry which is preliminary data.</text>
</comment>
<dbReference type="SMART" id="SM00054">
    <property type="entry name" value="EFh"/>
    <property type="match status" value="2"/>
</dbReference>
<dbReference type="GO" id="GO:0005737">
    <property type="term" value="C:cytoplasm"/>
    <property type="evidence" value="ECO:0007669"/>
    <property type="project" value="UniProtKB-SubCell"/>
</dbReference>
<keyword evidence="8" id="KW-0519">Myristate</keyword>
<dbReference type="Gene3D" id="1.10.238.10">
    <property type="entry name" value="EF-hand"/>
    <property type="match status" value="1"/>
</dbReference>
<keyword evidence="4" id="KW-0813">Transport</keyword>
<keyword evidence="15" id="KW-0449">Lipoprotein</keyword>
<name>A0ABD6ET23_9BILA</name>
<keyword evidence="11" id="KW-0106">Calcium</keyword>
<dbReference type="GO" id="GO:0005886">
    <property type="term" value="C:plasma membrane"/>
    <property type="evidence" value="ECO:0007669"/>
    <property type="project" value="UniProtKB-SubCell"/>
</dbReference>
<keyword evidence="14" id="KW-0539">Nucleus</keyword>
<keyword evidence="13" id="KW-0472">Membrane</keyword>
<dbReference type="GO" id="GO:0005634">
    <property type="term" value="C:nucleus"/>
    <property type="evidence" value="ECO:0007669"/>
    <property type="project" value="UniProtKB-SubCell"/>
</dbReference>
<keyword evidence="19" id="KW-1185">Reference proteome</keyword>
<evidence type="ECO:0000256" key="6">
    <source>
        <dbReference type="ARBA" id="ARBA00022490"/>
    </source>
</evidence>
<dbReference type="AlphaFoldDB" id="A0ABD6ET23"/>
<dbReference type="InterPro" id="IPR051875">
    <property type="entry name" value="Calcineurin_B_homologous"/>
</dbReference>
<evidence type="ECO:0000256" key="14">
    <source>
        <dbReference type="ARBA" id="ARBA00023242"/>
    </source>
</evidence>
<evidence type="ECO:0000256" key="11">
    <source>
        <dbReference type="ARBA" id="ARBA00022837"/>
    </source>
</evidence>
<gene>
    <name evidence="18" type="ORF">AB6A40_006396</name>
</gene>